<dbReference type="Gene3D" id="3.30.70.330">
    <property type="match status" value="1"/>
</dbReference>
<evidence type="ECO:0000256" key="6">
    <source>
        <dbReference type="HAMAP-Rule" id="MF_01369"/>
    </source>
</evidence>
<dbReference type="InterPro" id="IPR012678">
    <property type="entry name" value="Ribosomal_uL23/eL15/eS24_sf"/>
</dbReference>
<organism evidence="7 8">
    <name type="scientific">Streptococcus constellatus subsp. pharyngis SK1060 = CCUG 46377</name>
    <dbReference type="NCBI Taxonomy" id="1035184"/>
    <lineage>
        <taxon>Bacteria</taxon>
        <taxon>Bacillati</taxon>
        <taxon>Bacillota</taxon>
        <taxon>Bacilli</taxon>
        <taxon>Lactobacillales</taxon>
        <taxon>Streptococcaceae</taxon>
        <taxon>Streptococcus</taxon>
        <taxon>Streptococcus anginosus group</taxon>
    </lineage>
</organism>
<evidence type="ECO:0000256" key="3">
    <source>
        <dbReference type="ARBA" id="ARBA00022884"/>
    </source>
</evidence>
<sequence length="110" mass="12483">MNLYDVIKKPIITESSMALLEEGKYVFEVDTRAHKLLIKQAVEAAFDGVKVANVNTINVKPKAKRVGRYTGFTNKTKKLSSPLQLILKQSSCLMLKQNNLRRKYRGNQSL</sequence>
<gene>
    <name evidence="6" type="primary">rplW</name>
    <name evidence="7" type="ORF">HMPREF1042_2101</name>
</gene>
<comment type="function">
    <text evidence="6">One of the early assembly proteins it binds 23S rRNA. One of the proteins that surrounds the polypeptide exit tunnel on the outside of the ribosome. Forms the main docking site for trigger factor binding to the ribosome.</text>
</comment>
<name>F9PA45_STRCV</name>
<evidence type="ECO:0000256" key="5">
    <source>
        <dbReference type="ARBA" id="ARBA00023274"/>
    </source>
</evidence>
<comment type="subunit">
    <text evidence="6">Part of the 50S ribosomal subunit. Contacts protein L29, and trigger factor when it is bound to the ribosome.</text>
</comment>
<keyword evidence="3 6" id="KW-0694">RNA-binding</keyword>
<dbReference type="InterPro" id="IPR012677">
    <property type="entry name" value="Nucleotide-bd_a/b_plait_sf"/>
</dbReference>
<dbReference type="GO" id="GO:0019843">
    <property type="term" value="F:rRNA binding"/>
    <property type="evidence" value="ECO:0007669"/>
    <property type="project" value="UniProtKB-UniRule"/>
</dbReference>
<keyword evidence="2 6" id="KW-0699">rRNA-binding</keyword>
<keyword evidence="5 6" id="KW-0687">Ribonucleoprotein</keyword>
<protein>
    <recommendedName>
        <fullName evidence="6">Large ribosomal subunit protein uL23</fullName>
    </recommendedName>
</protein>
<dbReference type="eggNOG" id="COG0089">
    <property type="taxonomic scope" value="Bacteria"/>
</dbReference>
<dbReference type="PANTHER" id="PTHR11620">
    <property type="entry name" value="60S RIBOSOMAL PROTEIN L23A"/>
    <property type="match status" value="1"/>
</dbReference>
<dbReference type="FunFam" id="3.30.70.330:FF:000001">
    <property type="entry name" value="50S ribosomal protein L23"/>
    <property type="match status" value="1"/>
</dbReference>
<dbReference type="SUPFAM" id="SSF54189">
    <property type="entry name" value="Ribosomal proteins S24e, L23 and L15e"/>
    <property type="match status" value="1"/>
</dbReference>
<dbReference type="NCBIfam" id="NF004363">
    <property type="entry name" value="PRK05738.2-4"/>
    <property type="match status" value="1"/>
</dbReference>
<reference evidence="7 8" key="1">
    <citation type="submission" date="2011-06" db="EMBL/GenBank/DDBJ databases">
        <authorList>
            <person name="Harkins D.M."/>
            <person name="Madupu R."/>
            <person name="Durkin A.S."/>
            <person name="Torralba M."/>
            <person name="Methe B."/>
            <person name="Sutton G.G."/>
            <person name="Nelson K.E."/>
        </authorList>
    </citation>
    <scope>NUCLEOTIDE SEQUENCE [LARGE SCALE GENOMIC DNA]</scope>
    <source>
        <strain evidence="7 8">SK1060</strain>
    </source>
</reference>
<evidence type="ECO:0000256" key="4">
    <source>
        <dbReference type="ARBA" id="ARBA00022980"/>
    </source>
</evidence>
<evidence type="ECO:0000313" key="7">
    <source>
        <dbReference type="EMBL" id="EGV06823.1"/>
    </source>
</evidence>
<comment type="similarity">
    <text evidence="1 6">Belongs to the universal ribosomal protein uL23 family.</text>
</comment>
<dbReference type="Proteomes" id="UP000003287">
    <property type="component" value="Unassembled WGS sequence"/>
</dbReference>
<dbReference type="InterPro" id="IPR013025">
    <property type="entry name" value="Ribosomal_uL23-like"/>
</dbReference>
<dbReference type="GO" id="GO:0005840">
    <property type="term" value="C:ribosome"/>
    <property type="evidence" value="ECO:0007669"/>
    <property type="project" value="UniProtKB-KW"/>
</dbReference>
<evidence type="ECO:0000256" key="2">
    <source>
        <dbReference type="ARBA" id="ARBA00022730"/>
    </source>
</evidence>
<dbReference type="GO" id="GO:0006412">
    <property type="term" value="P:translation"/>
    <property type="evidence" value="ECO:0007669"/>
    <property type="project" value="UniProtKB-UniRule"/>
</dbReference>
<evidence type="ECO:0000313" key="8">
    <source>
        <dbReference type="Proteomes" id="UP000003287"/>
    </source>
</evidence>
<keyword evidence="4 6" id="KW-0689">Ribosomal protein</keyword>
<dbReference type="Pfam" id="PF00276">
    <property type="entry name" value="Ribosomal_L23"/>
    <property type="match status" value="1"/>
</dbReference>
<dbReference type="AlphaFoldDB" id="F9PA45"/>
<evidence type="ECO:0000256" key="1">
    <source>
        <dbReference type="ARBA" id="ARBA00006700"/>
    </source>
</evidence>
<dbReference type="NCBIfam" id="NF004361">
    <property type="entry name" value="PRK05738.2-1"/>
    <property type="match status" value="1"/>
</dbReference>
<proteinExistence type="inferred from homology"/>
<accession>F9PA45</accession>
<dbReference type="EMBL" id="AFUP01000009">
    <property type="protein sequence ID" value="EGV06823.1"/>
    <property type="molecule type" value="Genomic_DNA"/>
</dbReference>
<dbReference type="HAMAP" id="MF_01369_B">
    <property type="entry name" value="Ribosomal_uL23_B"/>
    <property type="match status" value="1"/>
</dbReference>
<dbReference type="GO" id="GO:1990904">
    <property type="term" value="C:ribonucleoprotein complex"/>
    <property type="evidence" value="ECO:0007669"/>
    <property type="project" value="UniProtKB-KW"/>
</dbReference>
<dbReference type="GO" id="GO:0003735">
    <property type="term" value="F:structural constituent of ribosome"/>
    <property type="evidence" value="ECO:0007669"/>
    <property type="project" value="InterPro"/>
</dbReference>